<feature type="chain" id="PRO_5037273480" description="DUF2946 domain-containing protein" evidence="1">
    <location>
        <begin position="24"/>
        <end position="90"/>
    </location>
</feature>
<evidence type="ECO:0000313" key="2">
    <source>
        <dbReference type="EMBL" id="GGF60975.1"/>
    </source>
</evidence>
<dbReference type="Proteomes" id="UP000632498">
    <property type="component" value="Unassembled WGS sequence"/>
</dbReference>
<sequence length="90" mass="9440">MKTGLSVLALGVAMIFGAVHAHAADLINEDDMSYTIIVDGDMEVPVEAKSELQGFCDACSVQLSGSEQEPISVNEASTVIISEGKLVVEN</sequence>
<evidence type="ECO:0008006" key="4">
    <source>
        <dbReference type="Google" id="ProtNLM"/>
    </source>
</evidence>
<evidence type="ECO:0000313" key="3">
    <source>
        <dbReference type="Proteomes" id="UP000632498"/>
    </source>
</evidence>
<dbReference type="RefSeq" id="WP_188663086.1">
    <property type="nucleotide sequence ID" value="NZ_BMHV01000008.1"/>
</dbReference>
<dbReference type="EMBL" id="BMHV01000008">
    <property type="protein sequence ID" value="GGF60975.1"/>
    <property type="molecule type" value="Genomic_DNA"/>
</dbReference>
<proteinExistence type="predicted"/>
<organism evidence="2 3">
    <name type="scientific">Terasakiella brassicae</name>
    <dbReference type="NCBI Taxonomy" id="1634917"/>
    <lineage>
        <taxon>Bacteria</taxon>
        <taxon>Pseudomonadati</taxon>
        <taxon>Pseudomonadota</taxon>
        <taxon>Alphaproteobacteria</taxon>
        <taxon>Rhodospirillales</taxon>
        <taxon>Terasakiellaceae</taxon>
        <taxon>Terasakiella</taxon>
    </lineage>
</organism>
<name>A0A917FB29_9PROT</name>
<gene>
    <name evidence="2" type="ORF">GCM10011332_13440</name>
</gene>
<keyword evidence="3" id="KW-1185">Reference proteome</keyword>
<accession>A0A917FB29</accession>
<reference evidence="2" key="1">
    <citation type="journal article" date="2014" name="Int. J. Syst. Evol. Microbiol.">
        <title>Complete genome sequence of Corynebacterium casei LMG S-19264T (=DSM 44701T), isolated from a smear-ripened cheese.</title>
        <authorList>
            <consortium name="US DOE Joint Genome Institute (JGI-PGF)"/>
            <person name="Walter F."/>
            <person name="Albersmeier A."/>
            <person name="Kalinowski J."/>
            <person name="Ruckert C."/>
        </authorList>
    </citation>
    <scope>NUCLEOTIDE SEQUENCE</scope>
    <source>
        <strain evidence="2">CGMCC 1.15254</strain>
    </source>
</reference>
<feature type="signal peptide" evidence="1">
    <location>
        <begin position="1"/>
        <end position="23"/>
    </location>
</feature>
<dbReference type="AlphaFoldDB" id="A0A917FB29"/>
<evidence type="ECO:0000256" key="1">
    <source>
        <dbReference type="SAM" id="SignalP"/>
    </source>
</evidence>
<keyword evidence="1" id="KW-0732">Signal</keyword>
<protein>
    <recommendedName>
        <fullName evidence="4">DUF2946 domain-containing protein</fullName>
    </recommendedName>
</protein>
<reference evidence="2" key="2">
    <citation type="submission" date="2020-09" db="EMBL/GenBank/DDBJ databases">
        <authorList>
            <person name="Sun Q."/>
            <person name="Zhou Y."/>
        </authorList>
    </citation>
    <scope>NUCLEOTIDE SEQUENCE</scope>
    <source>
        <strain evidence="2">CGMCC 1.15254</strain>
    </source>
</reference>
<comment type="caution">
    <text evidence="2">The sequence shown here is derived from an EMBL/GenBank/DDBJ whole genome shotgun (WGS) entry which is preliminary data.</text>
</comment>